<dbReference type="AlphaFoldDB" id="A0A8H3QZ63"/>
<gene>
    <name evidence="1" type="ORF">RCL2_002439000</name>
</gene>
<dbReference type="PANTHER" id="PTHR31424">
    <property type="entry name" value="PROTEIN CBG23806"/>
    <property type="match status" value="1"/>
</dbReference>
<evidence type="ECO:0000313" key="2">
    <source>
        <dbReference type="Proteomes" id="UP000615446"/>
    </source>
</evidence>
<protein>
    <submittedName>
        <fullName evidence="1">Uncharacterized protein</fullName>
    </submittedName>
</protein>
<dbReference type="PANTHER" id="PTHR31424:SF5">
    <property type="entry name" value="APPLE DOMAIN-CONTAINING PROTEIN"/>
    <property type="match status" value="1"/>
</dbReference>
<dbReference type="Proteomes" id="UP000615446">
    <property type="component" value="Unassembled WGS sequence"/>
</dbReference>
<dbReference type="EMBL" id="BLAL01000261">
    <property type="protein sequence ID" value="GES97820.1"/>
    <property type="molecule type" value="Genomic_DNA"/>
</dbReference>
<name>A0A8H3QZ63_9GLOM</name>
<comment type="caution">
    <text evidence="1">The sequence shown here is derived from an EMBL/GenBank/DDBJ whole genome shotgun (WGS) entry which is preliminary data.</text>
</comment>
<sequence length="542" mass="63395">MIEESTYPKSSFIKLFDNKRTFFYEIIKGGIYPLTEQLYYTRYPKHPIPHNYIVRTQYGKAKHIECSIEYVEKKPLYKVYFGINFAREVQSWESTTDAACKYYREFNEMGEMNENQNRNQSNKENNGKMSGPLLFGLKLLSVEQYVLDIVEKEKGNTFHPDDQIKLKQIKFETYDDSYNINFGKLDRVEETKKIEAIVKSLDKGHISRKAYRSLARIEDLSCEKVVYDIRQKINVEVKKKVPITLVDLSQPSVFEPITEEPDIIDGAIILNMLESVGKGGQRRITNILNYIIPLYVKKGILIPRRSILHIRISGDERNVDRKLKHVMITMTLLNDLDGLQNQIITILWFYIRERGFKQTDGSHWPVELYFSSDWKFLATCLGMKAANAVHFCLWCDCSKNDINTTSKTINKSMDNIKANYNQINGHIKEPLFHMISLKNWVVDELHIFLRITDRLWELMISDLCRETTDEEFGLSAFSCSAVEKKNHMQVCLYFQNTLKDGGNKNSQKSAILEMLEHENRQLYFNSNSVPSFLKKSKKYRLQ</sequence>
<dbReference type="OrthoDB" id="2376850at2759"/>
<evidence type="ECO:0000313" key="1">
    <source>
        <dbReference type="EMBL" id="GES97820.1"/>
    </source>
</evidence>
<proteinExistence type="predicted"/>
<reference evidence="1" key="1">
    <citation type="submission" date="2019-10" db="EMBL/GenBank/DDBJ databases">
        <title>Conservation and host-specific expression of non-tandemly repeated heterogenous ribosome RNA gene in arbuscular mycorrhizal fungi.</title>
        <authorList>
            <person name="Maeda T."/>
            <person name="Kobayashi Y."/>
            <person name="Nakagawa T."/>
            <person name="Ezawa T."/>
            <person name="Yamaguchi K."/>
            <person name="Bino T."/>
            <person name="Nishimoto Y."/>
            <person name="Shigenobu S."/>
            <person name="Kawaguchi M."/>
        </authorList>
    </citation>
    <scope>NUCLEOTIDE SEQUENCE</scope>
    <source>
        <strain evidence="1">HR1</strain>
    </source>
</reference>
<accession>A0A8H3QZ63</accession>
<organism evidence="1 2">
    <name type="scientific">Rhizophagus clarus</name>
    <dbReference type="NCBI Taxonomy" id="94130"/>
    <lineage>
        <taxon>Eukaryota</taxon>
        <taxon>Fungi</taxon>
        <taxon>Fungi incertae sedis</taxon>
        <taxon>Mucoromycota</taxon>
        <taxon>Glomeromycotina</taxon>
        <taxon>Glomeromycetes</taxon>
        <taxon>Glomerales</taxon>
        <taxon>Glomeraceae</taxon>
        <taxon>Rhizophagus</taxon>
    </lineage>
</organism>